<dbReference type="EMBL" id="JACBZM010000001">
    <property type="protein sequence ID" value="NYI47190.1"/>
    <property type="molecule type" value="Genomic_DNA"/>
</dbReference>
<dbReference type="InterPro" id="IPR000424">
    <property type="entry name" value="Primosome_PriB/ssb"/>
</dbReference>
<organism evidence="3 4">
    <name type="scientific">Nocardioides aromaticivorans</name>
    <dbReference type="NCBI Taxonomy" id="200618"/>
    <lineage>
        <taxon>Bacteria</taxon>
        <taxon>Bacillati</taxon>
        <taxon>Actinomycetota</taxon>
        <taxon>Actinomycetes</taxon>
        <taxon>Propionibacteriales</taxon>
        <taxon>Nocardioidaceae</taxon>
        <taxon>Nocardioides</taxon>
    </lineage>
</organism>
<dbReference type="PROSITE" id="PS50935">
    <property type="entry name" value="SSB"/>
    <property type="match status" value="1"/>
</dbReference>
<sequence length="161" mass="18124">MFLRPFPVRFPSTSGRWRGVLHSRAHGGRAASVRRRTLVAPSDQEERRMEHNIVRLAGRLAGEPELRTLPSGDELCVCRISVARDKVRVLPSGRRSSSVDVVDLAAWSARSRRAMAGWRTGDEVEVEGALRRRFYRAGERTLSRVEVEVSTCRMVRRAATG</sequence>
<evidence type="ECO:0000313" key="4">
    <source>
        <dbReference type="Proteomes" id="UP000562045"/>
    </source>
</evidence>
<evidence type="ECO:0000313" key="3">
    <source>
        <dbReference type="EMBL" id="NYI47190.1"/>
    </source>
</evidence>
<dbReference type="SUPFAM" id="SSF50249">
    <property type="entry name" value="Nucleic acid-binding proteins"/>
    <property type="match status" value="1"/>
</dbReference>
<dbReference type="GO" id="GO:0003697">
    <property type="term" value="F:single-stranded DNA binding"/>
    <property type="evidence" value="ECO:0007669"/>
    <property type="project" value="InterPro"/>
</dbReference>
<dbReference type="Proteomes" id="UP000562045">
    <property type="component" value="Unassembled WGS sequence"/>
</dbReference>
<protein>
    <submittedName>
        <fullName evidence="3">Single-strand DNA-binding protein</fullName>
    </submittedName>
</protein>
<dbReference type="Gene3D" id="2.40.50.140">
    <property type="entry name" value="Nucleic acid-binding proteins"/>
    <property type="match status" value="1"/>
</dbReference>
<proteinExistence type="predicted"/>
<name>A0A7Z0CQP1_9ACTN</name>
<evidence type="ECO:0000256" key="2">
    <source>
        <dbReference type="PROSITE-ProRule" id="PRU00252"/>
    </source>
</evidence>
<gene>
    <name evidence="3" type="ORF">BJ993_004270</name>
</gene>
<accession>A0A7Z0CQP1</accession>
<dbReference type="Pfam" id="PF00436">
    <property type="entry name" value="SSB"/>
    <property type="match status" value="1"/>
</dbReference>
<keyword evidence="1 2" id="KW-0238">DNA-binding</keyword>
<reference evidence="3 4" key="1">
    <citation type="submission" date="2020-07" db="EMBL/GenBank/DDBJ databases">
        <title>Sequencing the genomes of 1000 actinobacteria strains.</title>
        <authorList>
            <person name="Klenk H.-P."/>
        </authorList>
    </citation>
    <scope>NUCLEOTIDE SEQUENCE [LARGE SCALE GENOMIC DNA]</scope>
    <source>
        <strain evidence="3 4">DSM 15131</strain>
    </source>
</reference>
<dbReference type="AlphaFoldDB" id="A0A7Z0CQP1"/>
<evidence type="ECO:0000256" key="1">
    <source>
        <dbReference type="ARBA" id="ARBA00023125"/>
    </source>
</evidence>
<comment type="caution">
    <text evidence="3">The sequence shown here is derived from an EMBL/GenBank/DDBJ whole genome shotgun (WGS) entry which is preliminary data.</text>
</comment>
<dbReference type="InterPro" id="IPR012340">
    <property type="entry name" value="NA-bd_OB-fold"/>
</dbReference>